<evidence type="ECO:0000256" key="1">
    <source>
        <dbReference type="SAM" id="MobiDB-lite"/>
    </source>
</evidence>
<dbReference type="PANTHER" id="PTHR39200:SF1">
    <property type="entry name" value="AUTO-TRANSPORTER ADHESIN HEAD GIN DOMAIN-CONTAINING PROTEIN-RELATED"/>
    <property type="match status" value="1"/>
</dbReference>
<dbReference type="Gene3D" id="2.160.20.120">
    <property type="match status" value="1"/>
</dbReference>
<name>A0ABR7WVQ1_9SPHI</name>
<comment type="caution">
    <text evidence="3">The sequence shown here is derived from an EMBL/GenBank/DDBJ whole genome shotgun (WGS) entry which is preliminary data.</text>
</comment>
<dbReference type="EMBL" id="JACWMY010000012">
    <property type="protein sequence ID" value="MBD1366370.1"/>
    <property type="molecule type" value="Genomic_DNA"/>
</dbReference>
<dbReference type="PANTHER" id="PTHR39200">
    <property type="entry name" value="HYPOTHETICAL EXPORTED PROTEIN"/>
    <property type="match status" value="1"/>
</dbReference>
<dbReference type="Pfam" id="PF10988">
    <property type="entry name" value="DUF2807"/>
    <property type="match status" value="1"/>
</dbReference>
<feature type="compositionally biased region" description="Polar residues" evidence="1">
    <location>
        <begin position="224"/>
        <end position="242"/>
    </location>
</feature>
<proteinExistence type="predicted"/>
<evidence type="ECO:0000313" key="4">
    <source>
        <dbReference type="Proteomes" id="UP000606600"/>
    </source>
</evidence>
<dbReference type="InterPro" id="IPR021255">
    <property type="entry name" value="DUF2807"/>
</dbReference>
<evidence type="ECO:0000259" key="2">
    <source>
        <dbReference type="Pfam" id="PF10988"/>
    </source>
</evidence>
<feature type="domain" description="Putative auto-transporter adhesin head GIN" evidence="2">
    <location>
        <begin position="45"/>
        <end position="225"/>
    </location>
</feature>
<evidence type="ECO:0000313" key="3">
    <source>
        <dbReference type="EMBL" id="MBD1366370.1"/>
    </source>
</evidence>
<feature type="region of interest" description="Disordered" evidence="1">
    <location>
        <begin position="219"/>
        <end position="242"/>
    </location>
</feature>
<reference evidence="3 4" key="1">
    <citation type="submission" date="2020-09" db="EMBL/GenBank/DDBJ databases">
        <title>Novel species of Mucilaginibacter isolated from a glacier on the Tibetan Plateau.</title>
        <authorList>
            <person name="Liu Q."/>
            <person name="Xin Y.-H."/>
        </authorList>
    </citation>
    <scope>NUCLEOTIDE SEQUENCE [LARGE SCALE GENOMIC DNA]</scope>
    <source>
        <strain evidence="3 4">ZT4R22</strain>
    </source>
</reference>
<dbReference type="RefSeq" id="WP_191191015.1">
    <property type="nucleotide sequence ID" value="NZ_JACWMY010000012.1"/>
</dbReference>
<gene>
    <name evidence="3" type="ORF">IDJ77_21330</name>
</gene>
<dbReference type="Proteomes" id="UP000606600">
    <property type="component" value="Unassembled WGS sequence"/>
</dbReference>
<protein>
    <submittedName>
        <fullName evidence="3">DUF2807 domain-containing protein</fullName>
    </submittedName>
</protein>
<dbReference type="PROSITE" id="PS51257">
    <property type="entry name" value="PROKAR_LIPOPROTEIN"/>
    <property type="match status" value="1"/>
</dbReference>
<organism evidence="3 4">
    <name type="scientific">Mucilaginibacter pankratovii</name>
    <dbReference type="NCBI Taxonomy" id="2772110"/>
    <lineage>
        <taxon>Bacteria</taxon>
        <taxon>Pseudomonadati</taxon>
        <taxon>Bacteroidota</taxon>
        <taxon>Sphingobacteriia</taxon>
        <taxon>Sphingobacteriales</taxon>
        <taxon>Sphingobacteriaceae</taxon>
        <taxon>Mucilaginibacter</taxon>
    </lineage>
</organism>
<accession>A0ABR7WVQ1</accession>
<sequence length="242" mass="25819">MKKSYLQIFVLVALLSVSLFSSSCRRFRKVHGSGKAATEKRTVVEFTKVDVSGGLKVTLTQDSSSVVTVTADDNLLKYIKTEVEGDRLRIYTTRNLDSRTELRIGVGLRKLEDLEVSGAVEVSSIGRITTGNLDLNLSGSTKLDMDLSAADVHTEGSGSTELKLKGQAASHNVNLSGSGDIDALDFVVGKYNIETSGASHCKINVLKDLSVHTSGASEIEYRGSPSNVSSDKSGASSITKID</sequence>
<keyword evidence="4" id="KW-1185">Reference proteome</keyword>